<evidence type="ECO:0000313" key="2">
    <source>
        <dbReference type="Proteomes" id="UP001152484"/>
    </source>
</evidence>
<dbReference type="OrthoDB" id="1731907at2759"/>
<comment type="caution">
    <text evidence="1">The sequence shown here is derived from an EMBL/GenBank/DDBJ whole genome shotgun (WGS) entry which is preliminary data.</text>
</comment>
<sequence>MTTHLGPQPIELILKEEIVGRSAISLFVGSEEILEICVGNQMLSAVILKVWIMHLHGICVRKDTAHLYGFLDPHTTQDVGNKREDIQTYIMTQLSEGNKECYLLPYYY</sequence>
<dbReference type="Proteomes" id="UP001152484">
    <property type="component" value="Unassembled WGS sequence"/>
</dbReference>
<dbReference type="EMBL" id="CAMAPE010000024">
    <property type="protein sequence ID" value="CAH9090434.1"/>
    <property type="molecule type" value="Genomic_DNA"/>
</dbReference>
<gene>
    <name evidence="1" type="ORF">CEURO_LOCUS11237</name>
</gene>
<keyword evidence="2" id="KW-1185">Reference proteome</keyword>
<organism evidence="1 2">
    <name type="scientific">Cuscuta europaea</name>
    <name type="common">European dodder</name>
    <dbReference type="NCBI Taxonomy" id="41803"/>
    <lineage>
        <taxon>Eukaryota</taxon>
        <taxon>Viridiplantae</taxon>
        <taxon>Streptophyta</taxon>
        <taxon>Embryophyta</taxon>
        <taxon>Tracheophyta</taxon>
        <taxon>Spermatophyta</taxon>
        <taxon>Magnoliopsida</taxon>
        <taxon>eudicotyledons</taxon>
        <taxon>Gunneridae</taxon>
        <taxon>Pentapetalae</taxon>
        <taxon>asterids</taxon>
        <taxon>lamiids</taxon>
        <taxon>Solanales</taxon>
        <taxon>Convolvulaceae</taxon>
        <taxon>Cuscuteae</taxon>
        <taxon>Cuscuta</taxon>
        <taxon>Cuscuta subgen. Cuscuta</taxon>
    </lineage>
</organism>
<name>A0A9P0Z5U7_CUSEU</name>
<accession>A0A9P0Z5U7</accession>
<proteinExistence type="predicted"/>
<dbReference type="AlphaFoldDB" id="A0A9P0Z5U7"/>
<evidence type="ECO:0000313" key="1">
    <source>
        <dbReference type="EMBL" id="CAH9090434.1"/>
    </source>
</evidence>
<reference evidence="1" key="1">
    <citation type="submission" date="2022-07" db="EMBL/GenBank/DDBJ databases">
        <authorList>
            <person name="Macas J."/>
            <person name="Novak P."/>
            <person name="Neumann P."/>
        </authorList>
    </citation>
    <scope>NUCLEOTIDE SEQUENCE</scope>
</reference>
<protein>
    <submittedName>
        <fullName evidence="1">Uncharacterized protein</fullName>
    </submittedName>
</protein>
<feature type="non-terminal residue" evidence="1">
    <location>
        <position position="108"/>
    </location>
</feature>